<dbReference type="Proteomes" id="UP001528823">
    <property type="component" value="Unassembled WGS sequence"/>
</dbReference>
<dbReference type="PANTHER" id="PTHR35936:SF25">
    <property type="entry name" value="ABC TRANSPORTER SUBSTRATE-BINDING PROTEIN"/>
    <property type="match status" value="1"/>
</dbReference>
<evidence type="ECO:0000259" key="3">
    <source>
        <dbReference type="SMART" id="SM00062"/>
    </source>
</evidence>
<evidence type="ECO:0000313" key="4">
    <source>
        <dbReference type="EMBL" id="MDE1463718.1"/>
    </source>
</evidence>
<evidence type="ECO:0000256" key="2">
    <source>
        <dbReference type="ARBA" id="ARBA00022729"/>
    </source>
</evidence>
<organism evidence="4 5">
    <name type="scientific">Spartinivicinus poritis</name>
    <dbReference type="NCBI Taxonomy" id="2994640"/>
    <lineage>
        <taxon>Bacteria</taxon>
        <taxon>Pseudomonadati</taxon>
        <taxon>Pseudomonadota</taxon>
        <taxon>Gammaproteobacteria</taxon>
        <taxon>Oceanospirillales</taxon>
        <taxon>Zooshikellaceae</taxon>
        <taxon>Spartinivicinus</taxon>
    </lineage>
</organism>
<keyword evidence="2" id="KW-0732">Signal</keyword>
<evidence type="ECO:0000313" key="5">
    <source>
        <dbReference type="Proteomes" id="UP001528823"/>
    </source>
</evidence>
<accession>A0ABT5UBG0</accession>
<dbReference type="RefSeq" id="WP_274690053.1">
    <property type="nucleotide sequence ID" value="NZ_JAPMOU010000023.1"/>
</dbReference>
<dbReference type="InterPro" id="IPR001638">
    <property type="entry name" value="Solute-binding_3/MltF_N"/>
</dbReference>
<protein>
    <submittedName>
        <fullName evidence="4">Transporter substrate-binding domain-containing protein</fullName>
    </submittedName>
</protein>
<dbReference type="PANTHER" id="PTHR35936">
    <property type="entry name" value="MEMBRANE-BOUND LYTIC MUREIN TRANSGLYCOSYLASE F"/>
    <property type="match status" value="1"/>
</dbReference>
<evidence type="ECO:0000256" key="1">
    <source>
        <dbReference type="ARBA" id="ARBA00010333"/>
    </source>
</evidence>
<feature type="domain" description="Solute-binding protein family 3/N-terminal" evidence="3">
    <location>
        <begin position="26"/>
        <end position="256"/>
    </location>
</feature>
<gene>
    <name evidence="4" type="ORF">ORQ98_17325</name>
</gene>
<dbReference type="Pfam" id="PF00497">
    <property type="entry name" value="SBP_bac_3"/>
    <property type="match status" value="1"/>
</dbReference>
<dbReference type="SMART" id="SM00062">
    <property type="entry name" value="PBPb"/>
    <property type="match status" value="1"/>
</dbReference>
<dbReference type="EMBL" id="JAPMOU010000023">
    <property type="protein sequence ID" value="MDE1463718.1"/>
    <property type="molecule type" value="Genomic_DNA"/>
</dbReference>
<keyword evidence="5" id="KW-1185">Reference proteome</keyword>
<comment type="caution">
    <text evidence="4">The sequence shown here is derived from an EMBL/GenBank/DDBJ whole genome shotgun (WGS) entry which is preliminary data.</text>
</comment>
<dbReference type="SUPFAM" id="SSF53850">
    <property type="entry name" value="Periplasmic binding protein-like II"/>
    <property type="match status" value="1"/>
</dbReference>
<dbReference type="Gene3D" id="3.40.190.10">
    <property type="entry name" value="Periplasmic binding protein-like II"/>
    <property type="match status" value="2"/>
</dbReference>
<reference evidence="4 5" key="1">
    <citation type="submission" date="2022-11" db="EMBL/GenBank/DDBJ databases">
        <title>Spartinivicinus poritis sp. nov., isolated from scleractinian coral Porites lutea.</title>
        <authorList>
            <person name="Zhang G."/>
            <person name="Cai L."/>
            <person name="Wei Q."/>
        </authorList>
    </citation>
    <scope>NUCLEOTIDE SEQUENCE [LARGE SCALE GENOMIC DNA]</scope>
    <source>
        <strain evidence="4 5">A2-2</strain>
    </source>
</reference>
<proteinExistence type="inferred from homology"/>
<sequence>MSIISKFVLLMLLLQQITYYAHARKLIVVGVPAPPMRYLDSNKQPRGFDIDVLDHILKKLGHEYIVVLIDSSPRIEIMWQKGDMDILMTYSYKEKRGKYLIYPKESHVKVAWNFFIRKEDKEKIKFQDYSDLKEWRVGASSGKSYTKEFWEATKLFPNIQIIPRDAVQLSKLINKRLDVVPLETLSALYKAHQQGISDQITYLKKPLKIKPYYNLFVKASSYPNLKSLVKKYDEELLRMKHDGTLGRIKQKYHFVDI</sequence>
<comment type="similarity">
    <text evidence="1">Belongs to the bacterial solute-binding protein 3 family.</text>
</comment>
<name>A0ABT5UBG0_9GAMM</name>